<accession>A0A7S1A2R9</accession>
<feature type="coiled-coil region" evidence="1">
    <location>
        <begin position="138"/>
        <end position="236"/>
    </location>
</feature>
<proteinExistence type="predicted"/>
<name>A0A7S1A2R9_NOCSC</name>
<gene>
    <name evidence="2" type="ORF">NSCI0253_LOCUS15147</name>
</gene>
<dbReference type="EMBL" id="HBFQ01021677">
    <property type="protein sequence ID" value="CAD8840799.1"/>
    <property type="molecule type" value="Transcribed_RNA"/>
</dbReference>
<protein>
    <submittedName>
        <fullName evidence="2">Uncharacterized protein</fullName>
    </submittedName>
</protein>
<evidence type="ECO:0000256" key="1">
    <source>
        <dbReference type="SAM" id="Coils"/>
    </source>
</evidence>
<evidence type="ECO:0000313" key="2">
    <source>
        <dbReference type="EMBL" id="CAD8840799.1"/>
    </source>
</evidence>
<keyword evidence="1" id="KW-0175">Coiled coil</keyword>
<sequence length="378" mass="44012">MAADVAKFSAAIDKVWKTFSTQEVLDRRELKELAERDIVHYVDQRFQEHLQRARGAFLQEFRNHSVVVESEVRKIRAELTEQLEQEYGEKIAHWKNQSEQSFALLSKRAEEIAQLKSLTIAQETYISAVRHRWSCEQTEKLQNEIRELNVELQRAKRDGAELSHELVCSDELVSLLREEVDTSAAELDSQKREWQEEQRVAEERHSSTLFEMDLQLEACNDERERQDKRFAEHREQTSRELQVQEILNARRSQALGLMEEEREMHTLARTKPSPRIGPDGDKPYSLAKNSRYRVDHMGMSTSWREYELNERQGGAASRKPKVPKFRVDRHRHVNVPVGPNAPMMTENLLPVVDRGRSTSVDPTMFRGSTVLGLPLQSR</sequence>
<reference evidence="2" key="1">
    <citation type="submission" date="2021-01" db="EMBL/GenBank/DDBJ databases">
        <authorList>
            <person name="Corre E."/>
            <person name="Pelletier E."/>
            <person name="Niang G."/>
            <person name="Scheremetjew M."/>
            <person name="Finn R."/>
            <person name="Kale V."/>
            <person name="Holt S."/>
            <person name="Cochrane G."/>
            <person name="Meng A."/>
            <person name="Brown T."/>
            <person name="Cohen L."/>
        </authorList>
    </citation>
    <scope>NUCLEOTIDE SEQUENCE</scope>
</reference>
<organism evidence="2">
    <name type="scientific">Noctiluca scintillans</name>
    <name type="common">Sea sparkle</name>
    <name type="synonym">Red tide dinoflagellate</name>
    <dbReference type="NCBI Taxonomy" id="2966"/>
    <lineage>
        <taxon>Eukaryota</taxon>
        <taxon>Sar</taxon>
        <taxon>Alveolata</taxon>
        <taxon>Dinophyceae</taxon>
        <taxon>Noctilucales</taxon>
        <taxon>Noctilucaceae</taxon>
        <taxon>Noctiluca</taxon>
    </lineage>
</organism>
<dbReference type="AlphaFoldDB" id="A0A7S1A2R9"/>